<gene>
    <name evidence="1" type="ORF">NCTC11820_02153</name>
</gene>
<protein>
    <submittedName>
        <fullName evidence="1">Uncharacterized protein</fullName>
    </submittedName>
</protein>
<name>A0A2X3BR58_9ACTO</name>
<accession>A0A2X3BR58</accession>
<evidence type="ECO:0000313" key="1">
    <source>
        <dbReference type="EMBL" id="SQC02264.1"/>
    </source>
</evidence>
<reference evidence="1 2" key="1">
    <citation type="submission" date="2018-06" db="EMBL/GenBank/DDBJ databases">
        <authorList>
            <consortium name="Pathogen Informatics"/>
            <person name="Doyle S."/>
        </authorList>
    </citation>
    <scope>NUCLEOTIDE SEQUENCE [LARGE SCALE GENOMIC DNA]</scope>
    <source>
        <strain evidence="1 2">NCTC11820</strain>
    </source>
</reference>
<evidence type="ECO:0000313" key="2">
    <source>
        <dbReference type="Proteomes" id="UP000250245"/>
    </source>
</evidence>
<dbReference type="EMBL" id="UASJ01000013">
    <property type="protein sequence ID" value="SQC02264.1"/>
    <property type="molecule type" value="Genomic_DNA"/>
</dbReference>
<sequence>MKKDSANPLANEVTLRDNALLVTADELLDAAAMYREGRLD</sequence>
<dbReference type="RefSeq" id="WP_290124501.1">
    <property type="nucleotide sequence ID" value="NZ_UASJ01000013.1"/>
</dbReference>
<dbReference type="Proteomes" id="UP000250245">
    <property type="component" value="Unassembled WGS sequence"/>
</dbReference>
<organism evidence="1 2">
    <name type="scientific">Mobiluncus curtisii</name>
    <dbReference type="NCBI Taxonomy" id="2051"/>
    <lineage>
        <taxon>Bacteria</taxon>
        <taxon>Bacillati</taxon>
        <taxon>Actinomycetota</taxon>
        <taxon>Actinomycetes</taxon>
        <taxon>Actinomycetales</taxon>
        <taxon>Actinomycetaceae</taxon>
        <taxon>Mobiluncus</taxon>
    </lineage>
</organism>
<dbReference type="AlphaFoldDB" id="A0A2X3BR58"/>
<proteinExistence type="predicted"/>